<feature type="signal peptide" evidence="1">
    <location>
        <begin position="1"/>
        <end position="32"/>
    </location>
</feature>
<dbReference type="EMBL" id="BMVC01000020">
    <property type="protein sequence ID" value="GHD13854.1"/>
    <property type="molecule type" value="Genomic_DNA"/>
</dbReference>
<name>A0A918X5M1_9ACTN</name>
<reference evidence="2" key="2">
    <citation type="submission" date="2020-09" db="EMBL/GenBank/DDBJ databases">
        <authorList>
            <person name="Sun Q."/>
            <person name="Ohkuma M."/>
        </authorList>
    </citation>
    <scope>NUCLEOTIDE SEQUENCE</scope>
    <source>
        <strain evidence="2">JCM 4637</strain>
    </source>
</reference>
<proteinExistence type="predicted"/>
<keyword evidence="1" id="KW-0732">Signal</keyword>
<organism evidence="2 3">
    <name type="scientific">Streptomyces finlayi</name>
    <dbReference type="NCBI Taxonomy" id="67296"/>
    <lineage>
        <taxon>Bacteria</taxon>
        <taxon>Bacillati</taxon>
        <taxon>Actinomycetota</taxon>
        <taxon>Actinomycetes</taxon>
        <taxon>Kitasatosporales</taxon>
        <taxon>Streptomycetaceae</taxon>
        <taxon>Streptomyces</taxon>
    </lineage>
</organism>
<dbReference type="Proteomes" id="UP000638353">
    <property type="component" value="Unassembled WGS sequence"/>
</dbReference>
<accession>A0A918X5M1</accession>
<reference evidence="2" key="1">
    <citation type="journal article" date="2014" name="Int. J. Syst. Evol. Microbiol.">
        <title>Complete genome sequence of Corynebacterium casei LMG S-19264T (=DSM 44701T), isolated from a smear-ripened cheese.</title>
        <authorList>
            <consortium name="US DOE Joint Genome Institute (JGI-PGF)"/>
            <person name="Walter F."/>
            <person name="Albersmeier A."/>
            <person name="Kalinowski J."/>
            <person name="Ruckert C."/>
        </authorList>
    </citation>
    <scope>NUCLEOTIDE SEQUENCE</scope>
    <source>
        <strain evidence="2">JCM 4637</strain>
    </source>
</reference>
<dbReference type="AlphaFoldDB" id="A0A918X5M1"/>
<evidence type="ECO:0000256" key="1">
    <source>
        <dbReference type="SAM" id="SignalP"/>
    </source>
</evidence>
<feature type="chain" id="PRO_5037299627" evidence="1">
    <location>
        <begin position="33"/>
        <end position="176"/>
    </location>
</feature>
<evidence type="ECO:0000313" key="2">
    <source>
        <dbReference type="EMBL" id="GHD13854.1"/>
    </source>
</evidence>
<protein>
    <submittedName>
        <fullName evidence="2">Uncharacterized protein</fullName>
    </submittedName>
</protein>
<comment type="caution">
    <text evidence="2">The sequence shown here is derived from an EMBL/GenBank/DDBJ whole genome shotgun (WGS) entry which is preliminary data.</text>
</comment>
<sequence length="176" mass="17966">MRLCRSTALRSKLVLLASAATLCGATVLPAVAAPLPESAAVPGNEAAAPVSSFPDEVRASAFREFRAEWLVLDGRVDVAGFLKPESPVAAPGIAGVTVYVTVHFSDASTRTCTSRTGAGNGVFACEVPVTDATDAPVPVRATAVWPGSREFSRAAVTKDVQTVVPDAVEDGGGTAV</sequence>
<evidence type="ECO:0000313" key="3">
    <source>
        <dbReference type="Proteomes" id="UP000638353"/>
    </source>
</evidence>
<gene>
    <name evidence="2" type="ORF">GCM10010334_72550</name>
</gene>